<sequence>MEKKNEPEKIETRGLLLGAAGAFGAGLMGAIWHTKRKQAKEAASEAAAAAKLGTTTPVNTSIPTSSTPVTSVPPSSTLQNSTSIPEYKPPKMTPEQYAVAKKDARFFAFKALGYGTLLALGGASVLAVGVGYWLDVRNFKEFSDKLKEIVPRQTSRLRAFLGGKELVMRPEEQEEWDRAVANDE</sequence>
<evidence type="ECO:0000313" key="4">
    <source>
        <dbReference type="Proteomes" id="UP001209540"/>
    </source>
</evidence>
<evidence type="ECO:0000256" key="1">
    <source>
        <dbReference type="SAM" id="MobiDB-lite"/>
    </source>
</evidence>
<dbReference type="InterPro" id="IPR009792">
    <property type="entry name" value="TMEM242"/>
</dbReference>
<dbReference type="EMBL" id="JAIXMP010000005">
    <property type="protein sequence ID" value="KAI9272933.1"/>
    <property type="molecule type" value="Genomic_DNA"/>
</dbReference>
<feature type="transmembrane region" description="Helical" evidence="2">
    <location>
        <begin position="111"/>
        <end position="134"/>
    </location>
</feature>
<comment type="caution">
    <text evidence="3">The sequence shown here is derived from an EMBL/GenBank/DDBJ whole genome shotgun (WGS) entry which is preliminary data.</text>
</comment>
<feature type="compositionally biased region" description="Low complexity" evidence="1">
    <location>
        <begin position="56"/>
        <end position="77"/>
    </location>
</feature>
<evidence type="ECO:0000256" key="2">
    <source>
        <dbReference type="SAM" id="Phobius"/>
    </source>
</evidence>
<evidence type="ECO:0008006" key="5">
    <source>
        <dbReference type="Google" id="ProtNLM"/>
    </source>
</evidence>
<keyword evidence="2" id="KW-0812">Transmembrane</keyword>
<feature type="region of interest" description="Disordered" evidence="1">
    <location>
        <begin position="56"/>
        <end position="90"/>
    </location>
</feature>
<keyword evidence="2" id="KW-0472">Membrane</keyword>
<dbReference type="Pfam" id="PF07096">
    <property type="entry name" value="DUF1358"/>
    <property type="match status" value="1"/>
</dbReference>
<dbReference type="Proteomes" id="UP001209540">
    <property type="component" value="Unassembled WGS sequence"/>
</dbReference>
<protein>
    <recommendedName>
        <fullName evidence="5">Transmembrane protein 242</fullName>
    </recommendedName>
</protein>
<name>A0AAD5KJS3_9FUNG</name>
<gene>
    <name evidence="3" type="ORF">BDA99DRAFT_569196</name>
</gene>
<reference evidence="3" key="2">
    <citation type="submission" date="2023-02" db="EMBL/GenBank/DDBJ databases">
        <authorList>
            <consortium name="DOE Joint Genome Institute"/>
            <person name="Mondo S.J."/>
            <person name="Chang Y."/>
            <person name="Wang Y."/>
            <person name="Ahrendt S."/>
            <person name="Andreopoulos W."/>
            <person name="Barry K."/>
            <person name="Beard J."/>
            <person name="Benny G.L."/>
            <person name="Blankenship S."/>
            <person name="Bonito G."/>
            <person name="Cuomo C."/>
            <person name="Desiro A."/>
            <person name="Gervers K.A."/>
            <person name="Hundley H."/>
            <person name="Kuo A."/>
            <person name="LaButti K."/>
            <person name="Lang B.F."/>
            <person name="Lipzen A."/>
            <person name="O'Donnell K."/>
            <person name="Pangilinan J."/>
            <person name="Reynolds N."/>
            <person name="Sandor L."/>
            <person name="Smith M.W."/>
            <person name="Tsang A."/>
            <person name="Grigoriev I.V."/>
            <person name="Stajich J.E."/>
            <person name="Spatafora J.W."/>
        </authorList>
    </citation>
    <scope>NUCLEOTIDE SEQUENCE</scope>
    <source>
        <strain evidence="3">RSA 2281</strain>
    </source>
</reference>
<keyword evidence="4" id="KW-1185">Reference proteome</keyword>
<dbReference type="AlphaFoldDB" id="A0AAD5KJS3"/>
<organism evidence="3 4">
    <name type="scientific">Phascolomyces articulosus</name>
    <dbReference type="NCBI Taxonomy" id="60185"/>
    <lineage>
        <taxon>Eukaryota</taxon>
        <taxon>Fungi</taxon>
        <taxon>Fungi incertae sedis</taxon>
        <taxon>Mucoromycota</taxon>
        <taxon>Mucoromycotina</taxon>
        <taxon>Mucoromycetes</taxon>
        <taxon>Mucorales</taxon>
        <taxon>Lichtheimiaceae</taxon>
        <taxon>Phascolomyces</taxon>
    </lineage>
</organism>
<feature type="transmembrane region" description="Helical" evidence="2">
    <location>
        <begin position="12"/>
        <end position="32"/>
    </location>
</feature>
<accession>A0AAD5KJS3</accession>
<keyword evidence="2" id="KW-1133">Transmembrane helix</keyword>
<proteinExistence type="predicted"/>
<reference evidence="3" key="1">
    <citation type="journal article" date="2022" name="IScience">
        <title>Evolution of zygomycete secretomes and the origins of terrestrial fungal ecologies.</title>
        <authorList>
            <person name="Chang Y."/>
            <person name="Wang Y."/>
            <person name="Mondo S."/>
            <person name="Ahrendt S."/>
            <person name="Andreopoulos W."/>
            <person name="Barry K."/>
            <person name="Beard J."/>
            <person name="Benny G.L."/>
            <person name="Blankenship S."/>
            <person name="Bonito G."/>
            <person name="Cuomo C."/>
            <person name="Desiro A."/>
            <person name="Gervers K.A."/>
            <person name="Hundley H."/>
            <person name="Kuo A."/>
            <person name="LaButti K."/>
            <person name="Lang B.F."/>
            <person name="Lipzen A."/>
            <person name="O'Donnell K."/>
            <person name="Pangilinan J."/>
            <person name="Reynolds N."/>
            <person name="Sandor L."/>
            <person name="Smith M.E."/>
            <person name="Tsang A."/>
            <person name="Grigoriev I.V."/>
            <person name="Stajich J.E."/>
            <person name="Spatafora J.W."/>
        </authorList>
    </citation>
    <scope>NUCLEOTIDE SEQUENCE</scope>
    <source>
        <strain evidence="3">RSA 2281</strain>
    </source>
</reference>
<evidence type="ECO:0000313" key="3">
    <source>
        <dbReference type="EMBL" id="KAI9272933.1"/>
    </source>
</evidence>